<gene>
    <name evidence="2" type="primary">arsO</name>
    <name evidence="2" type="ordered locus">CRES_1293</name>
</gene>
<dbReference type="GO" id="GO:0004497">
    <property type="term" value="F:monooxygenase activity"/>
    <property type="evidence" value="ECO:0007669"/>
    <property type="project" value="UniProtKB-KW"/>
</dbReference>
<dbReference type="EMBL" id="CP002857">
    <property type="protein sequence ID" value="AEI09648.1"/>
    <property type="molecule type" value="Genomic_DNA"/>
</dbReference>
<dbReference type="Pfam" id="PF13738">
    <property type="entry name" value="Pyr_redox_3"/>
    <property type="match status" value="1"/>
</dbReference>
<dbReference type="RefSeq" id="WP_013888660.1">
    <property type="nucleotide sequence ID" value="NC_015673.1"/>
</dbReference>
<keyword evidence="1" id="KW-0560">Oxidoreductase</keyword>
<sequence>MISTPHIHPAIVIGGGQSGLATAYYLRRYGIEHLILDDQDRPGGAWLHVWPSMTLFSNAASSNLPGMPMPGYPGFPPADHVIEYLEEYEKRYGLGVERKVEVTDVQYRTAADPAEAAADGIYVVTEADGRQWHARNIVAATGTWSQPFIPALPGHYEGQQWHSANYPGPQPFEGATVAVVGAANSAAQIAGDLIAADGGGEVTWYTRHEPRWMPDDVDGRVLFRRSRERLNAIQRGEPDPGPDSQLGDIVALPHLQRLRNAGLLYPTPMFDNLDEVSTDHLIWCTGFRPALRPFRHVLHGRDPLHDGFYFVGYGNWVGPGAATITGVSPFARNAAKAIAQRCAKKIAVKNSSRK</sequence>
<dbReference type="KEGG" id="crd:CRES_1293"/>
<organism evidence="2 3">
    <name type="scientific">Corynebacterium resistens (strain DSM 45100 / JCM 12819 / GTC 2026 / SICGH 158)</name>
    <dbReference type="NCBI Taxonomy" id="662755"/>
    <lineage>
        <taxon>Bacteria</taxon>
        <taxon>Bacillati</taxon>
        <taxon>Actinomycetota</taxon>
        <taxon>Actinomycetes</taxon>
        <taxon>Mycobacteriales</taxon>
        <taxon>Corynebacteriaceae</taxon>
        <taxon>Corynebacterium</taxon>
    </lineage>
</organism>
<keyword evidence="2" id="KW-0503">Monooxygenase</keyword>
<evidence type="ECO:0000313" key="2">
    <source>
        <dbReference type="EMBL" id="AEI09648.1"/>
    </source>
</evidence>
<accession>F8DYI3</accession>
<evidence type="ECO:0000313" key="3">
    <source>
        <dbReference type="Proteomes" id="UP000000492"/>
    </source>
</evidence>
<name>F8DYI3_CORRG</name>
<dbReference type="eggNOG" id="COG2072">
    <property type="taxonomic scope" value="Bacteria"/>
</dbReference>
<dbReference type="InterPro" id="IPR036188">
    <property type="entry name" value="FAD/NAD-bd_sf"/>
</dbReference>
<dbReference type="STRING" id="662755.CRES_1293"/>
<proteinExistence type="predicted"/>
<dbReference type="Proteomes" id="UP000000492">
    <property type="component" value="Chromosome"/>
</dbReference>
<dbReference type="OrthoDB" id="9808049at2"/>
<protein>
    <submittedName>
        <fullName evidence="2">Flavin-binding monooxygenase involved in arsenic resistance</fullName>
    </submittedName>
</protein>
<dbReference type="PANTHER" id="PTHR43539:SF78">
    <property type="entry name" value="FLAVIN-CONTAINING MONOOXYGENASE"/>
    <property type="match status" value="1"/>
</dbReference>
<dbReference type="Gene3D" id="3.50.50.60">
    <property type="entry name" value="FAD/NAD(P)-binding domain"/>
    <property type="match status" value="1"/>
</dbReference>
<dbReference type="PANTHER" id="PTHR43539">
    <property type="entry name" value="FLAVIN-BINDING MONOOXYGENASE-LIKE PROTEIN (AFU_ORTHOLOGUE AFUA_4G09220)"/>
    <property type="match status" value="1"/>
</dbReference>
<dbReference type="AlphaFoldDB" id="F8DYI3"/>
<dbReference type="HOGENOM" id="CLU_006909_1_2_11"/>
<dbReference type="GO" id="GO:0050660">
    <property type="term" value="F:flavin adenine dinucleotide binding"/>
    <property type="evidence" value="ECO:0007669"/>
    <property type="project" value="TreeGrafter"/>
</dbReference>
<reference evidence="2 3" key="1">
    <citation type="journal article" date="2012" name="BMC Genomics">
        <title>Complete genome sequence, lifestyle, and multi-drug resistance of the human pathogen Corynebacterium resistens DSM 45100 isolated from blood samples of a leukemia patient.</title>
        <authorList>
            <person name="Schroder J."/>
            <person name="Maus I."/>
            <person name="Meyer K."/>
            <person name="Wordemann S."/>
            <person name="Blom J."/>
            <person name="Jaenicke S."/>
            <person name="Schneider J."/>
            <person name="Trost E."/>
            <person name="Tauch A."/>
        </authorList>
    </citation>
    <scope>NUCLEOTIDE SEQUENCE [LARGE SCALE GENOMIC DNA]</scope>
    <source>
        <strain evidence="3">DSM 45100 / JCM 12819 / CCUG 50093 / GTC 2026 / SICGH 158</strain>
    </source>
</reference>
<dbReference type="SUPFAM" id="SSF51905">
    <property type="entry name" value="FAD/NAD(P)-binding domain"/>
    <property type="match status" value="1"/>
</dbReference>
<keyword evidence="3" id="KW-1185">Reference proteome</keyword>
<evidence type="ECO:0000256" key="1">
    <source>
        <dbReference type="ARBA" id="ARBA00023002"/>
    </source>
</evidence>
<dbReference type="PRINTS" id="PR00469">
    <property type="entry name" value="PNDRDTASEII"/>
</dbReference>
<dbReference type="InterPro" id="IPR050982">
    <property type="entry name" value="Auxin_biosynth/cation_transpt"/>
</dbReference>